<keyword evidence="2" id="KW-0966">Cell projection</keyword>
<evidence type="ECO:0000259" key="1">
    <source>
        <dbReference type="Pfam" id="PF07559"/>
    </source>
</evidence>
<gene>
    <name evidence="2" type="ORF">MM415B00831_0022</name>
</gene>
<organism evidence="2">
    <name type="scientific">viral metagenome</name>
    <dbReference type="NCBI Taxonomy" id="1070528"/>
    <lineage>
        <taxon>unclassified sequences</taxon>
        <taxon>metagenomes</taxon>
        <taxon>organismal metagenomes</taxon>
    </lineage>
</organism>
<name>A0A6M3IWN9_9ZZZZ</name>
<keyword evidence="2" id="KW-0282">Flagellum</keyword>
<dbReference type="Pfam" id="PF07559">
    <property type="entry name" value="FlgE_D2"/>
    <property type="match status" value="1"/>
</dbReference>
<reference evidence="2" key="1">
    <citation type="submission" date="2020-03" db="EMBL/GenBank/DDBJ databases">
        <title>The deep terrestrial virosphere.</title>
        <authorList>
            <person name="Holmfeldt K."/>
            <person name="Nilsson E."/>
            <person name="Simone D."/>
            <person name="Lopez-Fernandez M."/>
            <person name="Wu X."/>
            <person name="de Brujin I."/>
            <person name="Lundin D."/>
            <person name="Andersson A."/>
            <person name="Bertilsson S."/>
            <person name="Dopson M."/>
        </authorList>
    </citation>
    <scope>NUCLEOTIDE SEQUENCE</scope>
    <source>
        <strain evidence="2">MM415B00831</strain>
    </source>
</reference>
<dbReference type="EMBL" id="MT141460">
    <property type="protein sequence ID" value="QJA62046.1"/>
    <property type="molecule type" value="Genomic_DNA"/>
</dbReference>
<proteinExistence type="predicted"/>
<protein>
    <submittedName>
        <fullName evidence="2">Putative flagellar protein</fullName>
    </submittedName>
</protein>
<dbReference type="AlphaFoldDB" id="A0A6M3IWN9"/>
<feature type="domain" description="Flagellar hook protein FlgE D2" evidence="1">
    <location>
        <begin position="345"/>
        <end position="493"/>
    </location>
</feature>
<accession>A0A6M3IWN9</accession>
<sequence>MRVPNGLELYLTGASADGATQEFPALSLGGYRSCVPLRRLGVQITDPIPEIIIERVSGDCGEGDGLLVAVTTDSLTFKAPGDTVGTAVSIANGETKTIASNDADKWVQVTRDSANDMAGSMTLTLAKPFNSVVGGEDTTSAGTTEYHGAMFNASAAVTNLYVWIGAGLSVAWEVPDADDKIQEIATLATAPAAVSWNSGMSLGAGLSLASLASGSNYGLWFRRVVAPASAGSAKDETSIYMQWTSGGNTYTEFIPGLFRTSHAAGAQYELYAGVDTAPDFASAPAATSATETIDYALTPPGSGTRTYHLVVRYRNDYGLLSGNIFERLIEIDTNGDEVIPVPSAPTNITVVDSVGGELRVNAEYLPSDDSYPANTWRIYVRADGVDPVAGVDTPTEISMAASVIYPTAGRVLNTTIGPYPLDSDVRVLVTAYRSSSAAESTNTTATSITVGTTDPASPKVGRLFAGIANLLMGTRNSIETTTTYDATYSVTGEIHSGYTDFKVGSTVLFRLRYDSANPANNGFWTTLAVDQILHSAAASDDPVDVVSATEMYVTVDSVRRLKIDATAGTIEFARLTQTAIASLVSCRSALPFKAFSGVTCFQVYDPYTGDFVTAATLSNAGVFSIGVPWRQRATVGEFE</sequence>
<keyword evidence="2" id="KW-0969">Cilium</keyword>
<evidence type="ECO:0000313" key="2">
    <source>
        <dbReference type="EMBL" id="QJA62046.1"/>
    </source>
</evidence>
<dbReference type="InterPro" id="IPR011491">
    <property type="entry name" value="FlgE_D2"/>
</dbReference>